<dbReference type="PANTHER" id="PTHR42743:SF2">
    <property type="entry name" value="AMINODEOXYCHORISMATE LYASE"/>
    <property type="match status" value="1"/>
</dbReference>
<keyword evidence="5" id="KW-0289">Folate biosynthesis</keyword>
<dbReference type="GO" id="GO:0046656">
    <property type="term" value="P:folic acid biosynthetic process"/>
    <property type="evidence" value="ECO:0007669"/>
    <property type="project" value="UniProtKB-KW"/>
</dbReference>
<evidence type="ECO:0000313" key="14">
    <source>
        <dbReference type="Proteomes" id="UP000321822"/>
    </source>
</evidence>
<evidence type="ECO:0000256" key="9">
    <source>
        <dbReference type="ARBA" id="ARBA00049529"/>
    </source>
</evidence>
<dbReference type="EMBL" id="VOLT01000001">
    <property type="protein sequence ID" value="TWX71751.1"/>
    <property type="molecule type" value="Genomic_DNA"/>
</dbReference>
<accession>A0A5C6QT33</accession>
<dbReference type="NCBIfam" id="TIGR03461">
    <property type="entry name" value="pabC_Proteo"/>
    <property type="match status" value="1"/>
</dbReference>
<dbReference type="GO" id="GO:0008153">
    <property type="term" value="P:4-aminobenzoate biosynthetic process"/>
    <property type="evidence" value="ECO:0007669"/>
    <property type="project" value="UniProtKB-UniRule"/>
</dbReference>
<dbReference type="OrthoDB" id="9805628at2"/>
<comment type="cofactor">
    <cofactor evidence="1 12">
        <name>pyridoxal 5'-phosphate</name>
        <dbReference type="ChEBI" id="CHEBI:597326"/>
    </cofactor>
</comment>
<dbReference type="PROSITE" id="PS00770">
    <property type="entry name" value="AA_TRANSFER_CLASS_4"/>
    <property type="match status" value="1"/>
</dbReference>
<proteinExistence type="inferred from homology"/>
<evidence type="ECO:0000313" key="13">
    <source>
        <dbReference type="EMBL" id="TWX71751.1"/>
    </source>
</evidence>
<dbReference type="InterPro" id="IPR036038">
    <property type="entry name" value="Aminotransferase-like"/>
</dbReference>
<sequence>MKYCSVNGQQQTDIAVTDRGLAYGDGIFTTAKVVNGEVVLLEKHIERLTHGCQQLKLLLPSNISLKEQLVSVVKGYSLAVLKVMITAGSGGRGYSRVGLSDHAANIIIMISDFPSHYETLARQGINVGDSKSQIGTSSMLGGIKHLNRLEQVLLRTELDERSEDDLIVTNCQGDVIEATSSNLFYWRNEQLCTPEISTSGVDGIIRQVIIANNSQIKVRQTSFEDLKYAQAMFISNSLMGIMPVKTYNNRLLAVDLVLKLQRQMKGFI</sequence>
<evidence type="ECO:0000256" key="2">
    <source>
        <dbReference type="ARBA" id="ARBA00009320"/>
    </source>
</evidence>
<dbReference type="NCBIfam" id="NF004761">
    <property type="entry name" value="PRK06092.1"/>
    <property type="match status" value="1"/>
</dbReference>
<dbReference type="InterPro" id="IPR050571">
    <property type="entry name" value="Class-IV_PLP-Dep_Aminotrnsfr"/>
</dbReference>
<evidence type="ECO:0000256" key="11">
    <source>
        <dbReference type="RuleBase" id="RU004106"/>
    </source>
</evidence>
<dbReference type="InterPro" id="IPR043132">
    <property type="entry name" value="BCAT-like_C"/>
</dbReference>
<name>A0A5C6QT33_9GAMM</name>
<dbReference type="EC" id="4.1.3.38" evidence="8 10"/>
<dbReference type="GO" id="GO:0008696">
    <property type="term" value="F:4-amino-4-deoxychorismate lyase activity"/>
    <property type="evidence" value="ECO:0007669"/>
    <property type="project" value="UniProtKB-UniRule"/>
</dbReference>
<protein>
    <recommendedName>
        <fullName evidence="8 10">Aminodeoxychorismate lyase</fullName>
        <ecNumber evidence="8 10">4.1.3.38</ecNumber>
    </recommendedName>
</protein>
<comment type="catalytic activity">
    <reaction evidence="9">
        <text>4-amino-4-deoxychorismate = 4-aminobenzoate + pyruvate + H(+)</text>
        <dbReference type="Rhea" id="RHEA:16201"/>
        <dbReference type="ChEBI" id="CHEBI:15361"/>
        <dbReference type="ChEBI" id="CHEBI:15378"/>
        <dbReference type="ChEBI" id="CHEBI:17836"/>
        <dbReference type="ChEBI" id="CHEBI:58406"/>
        <dbReference type="EC" id="4.1.3.38"/>
    </reaction>
</comment>
<evidence type="ECO:0000256" key="4">
    <source>
        <dbReference type="ARBA" id="ARBA00022898"/>
    </source>
</evidence>
<evidence type="ECO:0000256" key="5">
    <source>
        <dbReference type="ARBA" id="ARBA00022909"/>
    </source>
</evidence>
<evidence type="ECO:0000256" key="6">
    <source>
        <dbReference type="ARBA" id="ARBA00023239"/>
    </source>
</evidence>
<dbReference type="InterPro" id="IPR001544">
    <property type="entry name" value="Aminotrans_IV"/>
</dbReference>
<comment type="subunit">
    <text evidence="3">Homodimer.</text>
</comment>
<dbReference type="AlphaFoldDB" id="A0A5C6QT33"/>
<dbReference type="Pfam" id="PF01063">
    <property type="entry name" value="Aminotran_4"/>
    <property type="match status" value="1"/>
</dbReference>
<dbReference type="Proteomes" id="UP000321822">
    <property type="component" value="Unassembled WGS sequence"/>
</dbReference>
<dbReference type="Gene3D" id="3.30.470.10">
    <property type="match status" value="1"/>
</dbReference>
<organism evidence="13 14">
    <name type="scientific">Colwellia demingiae</name>
    <dbReference type="NCBI Taxonomy" id="89401"/>
    <lineage>
        <taxon>Bacteria</taxon>
        <taxon>Pseudomonadati</taxon>
        <taxon>Pseudomonadota</taxon>
        <taxon>Gammaproteobacteria</taxon>
        <taxon>Alteromonadales</taxon>
        <taxon>Colwelliaceae</taxon>
        <taxon>Colwellia</taxon>
    </lineage>
</organism>
<evidence type="ECO:0000256" key="1">
    <source>
        <dbReference type="ARBA" id="ARBA00001933"/>
    </source>
</evidence>
<keyword evidence="6 13" id="KW-0456">Lyase</keyword>
<keyword evidence="4 12" id="KW-0663">Pyridoxal phosphate</keyword>
<dbReference type="InterPro" id="IPR043131">
    <property type="entry name" value="BCAT-like_N"/>
</dbReference>
<evidence type="ECO:0000256" key="8">
    <source>
        <dbReference type="ARBA" id="ARBA00035676"/>
    </source>
</evidence>
<dbReference type="SUPFAM" id="SSF56752">
    <property type="entry name" value="D-aminoacid aminotransferase-like PLP-dependent enzymes"/>
    <property type="match status" value="1"/>
</dbReference>
<dbReference type="InterPro" id="IPR018300">
    <property type="entry name" value="Aminotrans_IV_CS"/>
</dbReference>
<evidence type="ECO:0000256" key="12">
    <source>
        <dbReference type="RuleBase" id="RU004516"/>
    </source>
</evidence>
<reference evidence="13 14" key="1">
    <citation type="submission" date="2019-07" db="EMBL/GenBank/DDBJ databases">
        <title>Genomes of sea-ice associated Colwellia species.</title>
        <authorList>
            <person name="Bowman J.P."/>
        </authorList>
    </citation>
    <scope>NUCLEOTIDE SEQUENCE [LARGE SCALE GENOMIC DNA]</scope>
    <source>
        <strain evidence="13 14">ACAM 459</strain>
    </source>
</reference>
<dbReference type="InterPro" id="IPR017824">
    <property type="entry name" value="Aminodeoxychorismate_lyase_IV"/>
</dbReference>
<dbReference type="GO" id="GO:0030170">
    <property type="term" value="F:pyridoxal phosphate binding"/>
    <property type="evidence" value="ECO:0007669"/>
    <property type="project" value="InterPro"/>
</dbReference>
<dbReference type="Gene3D" id="3.20.10.10">
    <property type="entry name" value="D-amino Acid Aminotransferase, subunit A, domain 2"/>
    <property type="match status" value="1"/>
</dbReference>
<evidence type="ECO:0000256" key="10">
    <source>
        <dbReference type="NCBIfam" id="TIGR03461"/>
    </source>
</evidence>
<dbReference type="GO" id="GO:0005829">
    <property type="term" value="C:cytosol"/>
    <property type="evidence" value="ECO:0007669"/>
    <property type="project" value="TreeGrafter"/>
</dbReference>
<dbReference type="PANTHER" id="PTHR42743">
    <property type="entry name" value="AMINO-ACID AMINOTRANSFERASE"/>
    <property type="match status" value="1"/>
</dbReference>
<dbReference type="RefSeq" id="WP_146782038.1">
    <property type="nucleotide sequence ID" value="NZ_VOLT01000001.1"/>
</dbReference>
<comment type="pathway">
    <text evidence="7">Cofactor biosynthesis; tetrahydrofolate biosynthesis; 4-aminobenzoate from chorismate: step 2/2.</text>
</comment>
<comment type="caution">
    <text evidence="13">The sequence shown here is derived from an EMBL/GenBank/DDBJ whole genome shotgun (WGS) entry which is preliminary data.</text>
</comment>
<evidence type="ECO:0000256" key="3">
    <source>
        <dbReference type="ARBA" id="ARBA00011738"/>
    </source>
</evidence>
<gene>
    <name evidence="13" type="primary">pabC</name>
    <name evidence="13" type="ORF">ESZ36_00505</name>
</gene>
<comment type="similarity">
    <text evidence="2 11">Belongs to the class-IV pyridoxal-phosphate-dependent aminotransferase family.</text>
</comment>
<evidence type="ECO:0000256" key="7">
    <source>
        <dbReference type="ARBA" id="ARBA00035633"/>
    </source>
</evidence>
<keyword evidence="14" id="KW-1185">Reference proteome</keyword>